<evidence type="ECO:0000313" key="11">
    <source>
        <dbReference type="Proteomes" id="UP000256817"/>
    </source>
</evidence>
<evidence type="ECO:0000256" key="2">
    <source>
        <dbReference type="ARBA" id="ARBA00011322"/>
    </source>
</evidence>
<keyword evidence="7" id="KW-0235">DNA replication</keyword>
<dbReference type="Gene3D" id="3.60.21.10">
    <property type="match status" value="1"/>
</dbReference>
<dbReference type="SUPFAM" id="SSF56300">
    <property type="entry name" value="Metallo-dependent phosphatases"/>
    <property type="match status" value="1"/>
</dbReference>
<dbReference type="NCBIfam" id="NF008206">
    <property type="entry name" value="PRK10966.1"/>
    <property type="match status" value="1"/>
</dbReference>
<name>A0A3R8V6D9_9GAMM</name>
<dbReference type="Pfam" id="PF00149">
    <property type="entry name" value="Metallophos"/>
    <property type="match status" value="1"/>
</dbReference>
<proteinExistence type="inferred from homology"/>
<evidence type="ECO:0000259" key="9">
    <source>
        <dbReference type="Pfam" id="PF12320"/>
    </source>
</evidence>
<keyword evidence="4 7" id="KW-0540">Nuclease</keyword>
<dbReference type="Proteomes" id="UP000256817">
    <property type="component" value="Unassembled WGS sequence"/>
</dbReference>
<dbReference type="GO" id="GO:0004527">
    <property type="term" value="F:exonuclease activity"/>
    <property type="evidence" value="ECO:0007669"/>
    <property type="project" value="UniProtKB-KW"/>
</dbReference>
<gene>
    <name evidence="7 10" type="primary">sbcD</name>
    <name evidence="10" type="ORF">DMB85_004740</name>
</gene>
<comment type="subunit">
    <text evidence="2 7">Heterodimer of SbcC and SbcD.</text>
</comment>
<dbReference type="RefSeq" id="WP_116237681.1">
    <property type="nucleotide sequence ID" value="NZ_QHJW02000009.1"/>
</dbReference>
<evidence type="ECO:0000256" key="5">
    <source>
        <dbReference type="ARBA" id="ARBA00022801"/>
    </source>
</evidence>
<dbReference type="InterPro" id="IPR041796">
    <property type="entry name" value="Mre11_N"/>
</dbReference>
<dbReference type="InterPro" id="IPR004843">
    <property type="entry name" value="Calcineurin-like_PHP"/>
</dbReference>
<dbReference type="InterPro" id="IPR004593">
    <property type="entry name" value="SbcD"/>
</dbReference>
<feature type="domain" description="Nuclease SbcCD subunit D C-terminal" evidence="9">
    <location>
        <begin position="286"/>
        <end position="381"/>
    </location>
</feature>
<evidence type="ECO:0000256" key="1">
    <source>
        <dbReference type="ARBA" id="ARBA00010555"/>
    </source>
</evidence>
<sequence length="412" mass="46594">MRIIHTADWHLGQYFYTKSRAAEHQAFLNWLIVQVEHHQVDAIIVAGDIFDNGSPPSYARQMYYSFVVALQRTGCQLIVLGGNHDSVAMLNESRELLACLNTQVIACASDDPAQQVLLLENRQRQPRALLCAIPFLRPRDVLTSKAGQSGDEKQLALQEAITAHYQQCYQLACQKRDELGLPLPIIATGHLTTIGATASESVRDIYIGTLDAFPAQAFPPADYIALGHIHRPQRVTQSEHIRYSGSPIPLSFDELNSEKSVCLVSFAPDALPQTPPQIDILPIPMTQPMQLIKGSLSDIEQQLATFKNYQGDKPVWLDIEINTQDYLSDMQKRIQAMTENLPVEVLLLRRTREQRLQAITRQDKETLNELSVHDVFDRRLVTETDMEDSRQQRVRTLFNQVIDELENSETAK</sequence>
<dbReference type="InterPro" id="IPR050535">
    <property type="entry name" value="DNA_Repair-Maintenance_Comp"/>
</dbReference>
<reference evidence="10" key="1">
    <citation type="submission" date="2018-11" db="EMBL/GenBank/DDBJ databases">
        <title>Draft genome sequences of proposed Pectobacterium aquaticum sp. nov. isolated in France from fresh water.</title>
        <authorList>
            <person name="Pedron J."/>
            <person name="Barny M.A."/>
        </authorList>
    </citation>
    <scope>NUCLEOTIDE SEQUENCE [LARGE SCALE GENOMIC DNA]</scope>
    <source>
        <strain evidence="10">A35-S23-M15</strain>
    </source>
</reference>
<evidence type="ECO:0000259" key="8">
    <source>
        <dbReference type="Pfam" id="PF00149"/>
    </source>
</evidence>
<dbReference type="NCBIfam" id="TIGR00619">
    <property type="entry name" value="sbcd"/>
    <property type="match status" value="1"/>
</dbReference>
<feature type="domain" description="Calcineurin-like phosphoesterase" evidence="8">
    <location>
        <begin position="1"/>
        <end position="232"/>
    </location>
</feature>
<evidence type="ECO:0000256" key="4">
    <source>
        <dbReference type="ARBA" id="ARBA00022722"/>
    </source>
</evidence>
<dbReference type="PANTHER" id="PTHR30337">
    <property type="entry name" value="COMPONENT OF ATP-DEPENDENT DSDNA EXONUCLEASE"/>
    <property type="match status" value="1"/>
</dbReference>
<comment type="function">
    <text evidence="7">SbcCD cleaves DNA hairpin structures. These structures can inhibit DNA replication and are intermediates in certain DNA recombination reactions. The complex acts as a 3'-&gt;5' double strand exonuclease that can open hairpins. It also has a 5' single-strand endonuclease activity.</text>
</comment>
<dbReference type="InterPro" id="IPR029052">
    <property type="entry name" value="Metallo-depent_PP-like"/>
</dbReference>
<keyword evidence="5 7" id="KW-0378">Hydrolase</keyword>
<evidence type="ECO:0000313" key="10">
    <source>
        <dbReference type="EMBL" id="RRO11167.1"/>
    </source>
</evidence>
<comment type="caution">
    <text evidence="10">The sequence shown here is derived from an EMBL/GenBank/DDBJ whole genome shotgun (WGS) entry which is preliminary data.</text>
</comment>
<comment type="similarity">
    <text evidence="1 7">Belongs to the SbcD family.</text>
</comment>
<organism evidence="10 11">
    <name type="scientific">Pectobacterium aquaticum</name>
    <dbReference type="NCBI Taxonomy" id="2204145"/>
    <lineage>
        <taxon>Bacteria</taxon>
        <taxon>Pseudomonadati</taxon>
        <taxon>Pseudomonadota</taxon>
        <taxon>Gammaproteobacteria</taxon>
        <taxon>Enterobacterales</taxon>
        <taxon>Pectobacteriaceae</taxon>
        <taxon>Pectobacterium</taxon>
    </lineage>
</organism>
<keyword evidence="6 7" id="KW-0269">Exonuclease</keyword>
<keyword evidence="7" id="KW-0255">Endonuclease</keyword>
<evidence type="ECO:0000256" key="7">
    <source>
        <dbReference type="RuleBase" id="RU363069"/>
    </source>
</evidence>
<dbReference type="InterPro" id="IPR026843">
    <property type="entry name" value="SbcD_C"/>
</dbReference>
<dbReference type="CDD" id="cd00840">
    <property type="entry name" value="MPP_Mre11_N"/>
    <property type="match status" value="1"/>
</dbReference>
<keyword evidence="11" id="KW-1185">Reference proteome</keyword>
<dbReference type="Gene3D" id="3.30.160.720">
    <property type="match status" value="1"/>
</dbReference>
<dbReference type="EMBL" id="QHJW02000009">
    <property type="protein sequence ID" value="RRO11167.1"/>
    <property type="molecule type" value="Genomic_DNA"/>
</dbReference>
<evidence type="ECO:0000256" key="6">
    <source>
        <dbReference type="ARBA" id="ARBA00022839"/>
    </source>
</evidence>
<evidence type="ECO:0000256" key="3">
    <source>
        <dbReference type="ARBA" id="ARBA00013365"/>
    </source>
</evidence>
<dbReference type="Pfam" id="PF12320">
    <property type="entry name" value="SbcD_C"/>
    <property type="match status" value="1"/>
</dbReference>
<accession>A0A3R8V6D9</accession>
<protein>
    <recommendedName>
        <fullName evidence="3 7">Nuclease SbcCD subunit D</fullName>
    </recommendedName>
</protein>
<dbReference type="PANTHER" id="PTHR30337:SF0">
    <property type="entry name" value="NUCLEASE SBCCD SUBUNIT D"/>
    <property type="match status" value="1"/>
</dbReference>
<keyword evidence="7" id="KW-0233">DNA recombination</keyword>